<dbReference type="Pfam" id="PF13377">
    <property type="entry name" value="Peripla_BP_3"/>
    <property type="match status" value="1"/>
</dbReference>
<evidence type="ECO:0000259" key="5">
    <source>
        <dbReference type="PROSITE" id="PS50932"/>
    </source>
</evidence>
<evidence type="ECO:0000313" key="7">
    <source>
        <dbReference type="Proteomes" id="UP001171902"/>
    </source>
</evidence>
<dbReference type="Gene3D" id="1.10.260.40">
    <property type="entry name" value="lambda repressor-like DNA-binding domains"/>
    <property type="match status" value="1"/>
</dbReference>
<organism evidence="6 7">
    <name type="scientific">Glycomyces tritici</name>
    <dbReference type="NCBI Taxonomy" id="2665176"/>
    <lineage>
        <taxon>Bacteria</taxon>
        <taxon>Bacillati</taxon>
        <taxon>Actinomycetota</taxon>
        <taxon>Actinomycetes</taxon>
        <taxon>Glycomycetales</taxon>
        <taxon>Glycomycetaceae</taxon>
        <taxon>Glycomyces</taxon>
    </lineage>
</organism>
<dbReference type="GO" id="GO:0003677">
    <property type="term" value="F:DNA binding"/>
    <property type="evidence" value="ECO:0007669"/>
    <property type="project" value="UniProtKB-KW"/>
</dbReference>
<name>A0ABT7YWU4_9ACTN</name>
<evidence type="ECO:0000256" key="1">
    <source>
        <dbReference type="ARBA" id="ARBA00023015"/>
    </source>
</evidence>
<dbReference type="EMBL" id="JAUEMJ010000011">
    <property type="protein sequence ID" value="MDN3243089.1"/>
    <property type="molecule type" value="Genomic_DNA"/>
</dbReference>
<gene>
    <name evidence="6" type="ORF">QWI33_25430</name>
</gene>
<keyword evidence="3" id="KW-0804">Transcription</keyword>
<keyword evidence="1" id="KW-0805">Transcription regulation</keyword>
<evidence type="ECO:0000256" key="3">
    <source>
        <dbReference type="ARBA" id="ARBA00023163"/>
    </source>
</evidence>
<dbReference type="InterPro" id="IPR000843">
    <property type="entry name" value="HTH_LacI"/>
</dbReference>
<dbReference type="PROSITE" id="PS50932">
    <property type="entry name" value="HTH_LACI_2"/>
    <property type="match status" value="1"/>
</dbReference>
<dbReference type="Gene3D" id="3.40.50.2300">
    <property type="match status" value="2"/>
</dbReference>
<accession>A0ABT7YWU4</accession>
<protein>
    <submittedName>
        <fullName evidence="6">LacI family DNA-binding transcriptional regulator</fullName>
    </submittedName>
</protein>
<dbReference type="SUPFAM" id="SSF53822">
    <property type="entry name" value="Periplasmic binding protein-like I"/>
    <property type="match status" value="1"/>
</dbReference>
<dbReference type="InterPro" id="IPR046335">
    <property type="entry name" value="LacI/GalR-like_sensor"/>
</dbReference>
<dbReference type="CDD" id="cd06267">
    <property type="entry name" value="PBP1_LacI_sugar_binding-like"/>
    <property type="match status" value="1"/>
</dbReference>
<keyword evidence="2 6" id="KW-0238">DNA-binding</keyword>
<dbReference type="CDD" id="cd01392">
    <property type="entry name" value="HTH_LacI"/>
    <property type="match status" value="1"/>
</dbReference>
<dbReference type="PRINTS" id="PR00036">
    <property type="entry name" value="HTHLACI"/>
</dbReference>
<proteinExistence type="predicted"/>
<evidence type="ECO:0000256" key="2">
    <source>
        <dbReference type="ARBA" id="ARBA00023125"/>
    </source>
</evidence>
<dbReference type="PANTHER" id="PTHR30146:SF109">
    <property type="entry name" value="HTH-TYPE TRANSCRIPTIONAL REGULATOR GALS"/>
    <property type="match status" value="1"/>
</dbReference>
<evidence type="ECO:0000313" key="6">
    <source>
        <dbReference type="EMBL" id="MDN3243089.1"/>
    </source>
</evidence>
<dbReference type="PROSITE" id="PS00356">
    <property type="entry name" value="HTH_LACI_1"/>
    <property type="match status" value="1"/>
</dbReference>
<dbReference type="InterPro" id="IPR010982">
    <property type="entry name" value="Lambda_DNA-bd_dom_sf"/>
</dbReference>
<feature type="domain" description="HTH lacI-type" evidence="5">
    <location>
        <begin position="28"/>
        <end position="82"/>
    </location>
</feature>
<dbReference type="Proteomes" id="UP001171902">
    <property type="component" value="Unassembled WGS sequence"/>
</dbReference>
<dbReference type="Pfam" id="PF00356">
    <property type="entry name" value="LacI"/>
    <property type="match status" value="1"/>
</dbReference>
<dbReference type="RefSeq" id="WP_289959648.1">
    <property type="nucleotide sequence ID" value="NZ_JAUEMJ010000011.1"/>
</dbReference>
<dbReference type="SMART" id="SM00354">
    <property type="entry name" value="HTH_LACI"/>
    <property type="match status" value="1"/>
</dbReference>
<feature type="region of interest" description="Disordered" evidence="4">
    <location>
        <begin position="1"/>
        <end position="26"/>
    </location>
</feature>
<dbReference type="PANTHER" id="PTHR30146">
    <property type="entry name" value="LACI-RELATED TRANSCRIPTIONAL REPRESSOR"/>
    <property type="match status" value="1"/>
</dbReference>
<reference evidence="6" key="1">
    <citation type="submission" date="2023-06" db="EMBL/GenBank/DDBJ databases">
        <title>Gycomyces niveus sp.nov., a novel actinomycete isolated from soil in Shouguang.</title>
        <authorList>
            <person name="Yang X."/>
            <person name="Zhao J."/>
        </authorList>
    </citation>
    <scope>NUCLEOTIDE SEQUENCE</scope>
    <source>
        <strain evidence="6">NEAU C2</strain>
    </source>
</reference>
<keyword evidence="7" id="KW-1185">Reference proteome</keyword>
<dbReference type="InterPro" id="IPR028082">
    <property type="entry name" value="Peripla_BP_I"/>
</dbReference>
<comment type="caution">
    <text evidence="6">The sequence shown here is derived from an EMBL/GenBank/DDBJ whole genome shotgun (WGS) entry which is preliminary data.</text>
</comment>
<sequence length="356" mass="37950">MSPFASDGSDTADQEYSRPRPRRRREGITIRDVADTAGVSIGTVSRVLNDRNWVSPATREKVMAAVRATGFTANARARALVMQRTNSVALVLGAAPTALFEDPNYAVILQEASRELAAADRSLVFLTAADAAERDRVAAFLRAGHVDGVLFVSPAETGQDPLLDLLESRALPVVVCGNPFAEPREFALVRSDDAPGCEALGRHFRDQGYQRTAVIAAYPETLCPQQRIEAFTRGLGRDLVHLEPAARYSQADGHAAMAALLDAGREIDSVFATSDLLAAGAIEAIRTRGLGVPADLAVAGFDDSAIARRTAPELTTVHQPVAAVAQTMVREVLQAIDGAEATTRVLPTELVVRDSA</sequence>
<evidence type="ECO:0000256" key="4">
    <source>
        <dbReference type="SAM" id="MobiDB-lite"/>
    </source>
</evidence>
<dbReference type="SUPFAM" id="SSF47413">
    <property type="entry name" value="lambda repressor-like DNA-binding domains"/>
    <property type="match status" value="1"/>
</dbReference>